<sequence>MKVIEKSICGNYRDTNEDLTGHFYNRTNQPLLLIADGMGGHEYGEVASKFVYDKVKAAWESNNLFNMDEAERYLRDLVMKTNHELYDYQEENPEYHGMGTTLVLVAVIESSIIVLNVGDSRAFVMNNRKIEQVTEDHTFVNVLVSSGEITEEEALTHPRRNLITKAMGTEKVIQADVFRLRGRQYDYIVLATDGLTDAVRTDEIHHLMYSTKLTLQEKAEELTKTAEMNNSRDNISVVLADLKAGGDT</sequence>
<dbReference type="CDD" id="cd00143">
    <property type="entry name" value="PP2Cc"/>
    <property type="match status" value="1"/>
</dbReference>
<dbReference type="eggNOG" id="COG0631">
    <property type="taxonomic scope" value="Bacteria"/>
</dbReference>
<dbReference type="InterPro" id="IPR001932">
    <property type="entry name" value="PPM-type_phosphatase-like_dom"/>
</dbReference>
<dbReference type="Gene3D" id="3.60.40.10">
    <property type="entry name" value="PPM-type phosphatase domain"/>
    <property type="match status" value="1"/>
</dbReference>
<dbReference type="NCBIfam" id="NF033484">
    <property type="entry name" value="Stp1_PP2C_phos"/>
    <property type="match status" value="1"/>
</dbReference>
<name>A0A078M274_9STAP</name>
<dbReference type="Pfam" id="PF13672">
    <property type="entry name" value="PP2C_2"/>
    <property type="match status" value="1"/>
</dbReference>
<dbReference type="OrthoDB" id="9801841at2"/>
<evidence type="ECO:0000313" key="2">
    <source>
        <dbReference type="EMBL" id="CDZ99467.1"/>
    </source>
</evidence>
<dbReference type="Proteomes" id="UP000044136">
    <property type="component" value="Unassembled WGS sequence"/>
</dbReference>
<dbReference type="HOGENOM" id="CLU_034545_4_1_9"/>
<evidence type="ECO:0000259" key="1">
    <source>
        <dbReference type="PROSITE" id="PS51746"/>
    </source>
</evidence>
<protein>
    <submittedName>
        <fullName evidence="2">Serine/threonine phosphatase stp</fullName>
    </submittedName>
</protein>
<keyword evidence="3" id="KW-1185">Reference proteome</keyword>
<dbReference type="InterPro" id="IPR036457">
    <property type="entry name" value="PPM-type-like_dom_sf"/>
</dbReference>
<dbReference type="STRING" id="1461582.BN1048_00484"/>
<dbReference type="SMART" id="SM00331">
    <property type="entry name" value="PP2C_SIG"/>
    <property type="match status" value="1"/>
</dbReference>
<dbReference type="SUPFAM" id="SSF81606">
    <property type="entry name" value="PP2C-like"/>
    <property type="match status" value="1"/>
</dbReference>
<reference evidence="2 3" key="1">
    <citation type="submission" date="2014-07" db="EMBL/GenBank/DDBJ databases">
        <authorList>
            <person name="Urmite Genomes Urmite Genomes"/>
        </authorList>
    </citation>
    <scope>NUCLEOTIDE SEQUENCE [LARGE SCALE GENOMIC DNA]</scope>
    <source>
        <strain evidence="2 3">13MG44_air</strain>
    </source>
</reference>
<organism evidence="2 3">
    <name type="scientific">Jeotgalicoccus saudimassiliensis</name>
    <dbReference type="NCBI Taxonomy" id="1461582"/>
    <lineage>
        <taxon>Bacteria</taxon>
        <taxon>Bacillati</taxon>
        <taxon>Bacillota</taxon>
        <taxon>Bacilli</taxon>
        <taxon>Bacillales</taxon>
        <taxon>Staphylococcaceae</taxon>
        <taxon>Jeotgalicoccus</taxon>
    </lineage>
</organism>
<feature type="domain" description="PPM-type phosphatase" evidence="1">
    <location>
        <begin position="2"/>
        <end position="242"/>
    </location>
</feature>
<dbReference type="PANTHER" id="PTHR47992">
    <property type="entry name" value="PROTEIN PHOSPHATASE"/>
    <property type="match status" value="1"/>
</dbReference>
<dbReference type="InterPro" id="IPR015655">
    <property type="entry name" value="PP2C"/>
</dbReference>
<dbReference type="EMBL" id="CCSE01000001">
    <property type="protein sequence ID" value="CDZ99467.1"/>
    <property type="molecule type" value="Genomic_DNA"/>
</dbReference>
<dbReference type="AlphaFoldDB" id="A0A078M274"/>
<evidence type="ECO:0000313" key="3">
    <source>
        <dbReference type="Proteomes" id="UP000044136"/>
    </source>
</evidence>
<dbReference type="RefSeq" id="WP_052108739.1">
    <property type="nucleotide sequence ID" value="NZ_CCSE01000001.1"/>
</dbReference>
<gene>
    <name evidence="2" type="primary">stp</name>
    <name evidence="2" type="ORF">BN1048_00484</name>
</gene>
<dbReference type="SMART" id="SM00332">
    <property type="entry name" value="PP2Cc"/>
    <property type="match status" value="1"/>
</dbReference>
<dbReference type="PROSITE" id="PS51746">
    <property type="entry name" value="PPM_2"/>
    <property type="match status" value="1"/>
</dbReference>
<dbReference type="GO" id="GO:0004722">
    <property type="term" value="F:protein serine/threonine phosphatase activity"/>
    <property type="evidence" value="ECO:0007669"/>
    <property type="project" value="InterPro"/>
</dbReference>
<accession>A0A078M274</accession>
<proteinExistence type="predicted"/>